<evidence type="ECO:0000256" key="6">
    <source>
        <dbReference type="ARBA" id="ARBA00023136"/>
    </source>
</evidence>
<dbReference type="InterPro" id="IPR006726">
    <property type="entry name" value="PHBA_efflux_AaeB/fusaric-R"/>
</dbReference>
<sequence length="673" mass="72157">MKLRLDTDGAMFTLKCFLSAMLAAYISLSIGLPRPYWGMITAYIVSQPQSGAVRSKAVFRVIGTALGGVATVILVPNLANAPELLSLALALWVGFCVYVSLLDRTPRSYVLLLAGYTAAIIGFPSVSEPGNIFMIAALRVQEITIGILSAALIHGVLLPKSVTSGLLARVESFVADAERWSARALEGEASEALDKERRRLASDITDLHLMSTHLPFDTARLLPRVRTVRALQDRLSMLLPVASAVEDRLHLLLRDHALPEPDAALLADVRAWLSSGAAPEAAEPLCARAAALEPVGSEAPGELLRLSMLARLAEMIRLHRQVRLLRDQLRSPDRRAVNPDVEPLLSDRARRPLHRDHGAAFRSGVAAAGGILLCCTIWIGTAWPEGSVAAMMVAVFCSLFAGLDDPTPAIRGFFLYTLMSLPLSAFYMFWVLPHVSGFAVLAIALAPPLLLFGRLIANPSTLLAGLAMALGLLGSIGLGERYSADFASFLNGSLAQLCGVAIAFFATRLLRTVGADWSAKRLIRAGWADVVAMVDRRADNVGAWTGRMLDRLGLLTPRLGALANSDPQAVRDMLVDLRVGLASAELSSLSHGIAAERAVKLRDALEVVRGHYLALLDEQVIGEDHEGLARIDAAIAASGSIAEPAARRACLIALTGIRRNLYPAAPPPQNWEA</sequence>
<comment type="caution">
    <text evidence="8">The sequence shown here is derived from an EMBL/GenBank/DDBJ whole genome shotgun (WGS) entry which is preliminary data.</text>
</comment>
<dbReference type="Pfam" id="PF04632">
    <property type="entry name" value="FUSC"/>
    <property type="match status" value="1"/>
</dbReference>
<keyword evidence="4 7" id="KW-0812">Transmembrane</keyword>
<dbReference type="RefSeq" id="WP_133496746.1">
    <property type="nucleotide sequence ID" value="NZ_BMLU01000013.1"/>
</dbReference>
<feature type="transmembrane region" description="Helical" evidence="7">
    <location>
        <begin position="109"/>
        <end position="126"/>
    </location>
</feature>
<protein>
    <submittedName>
        <fullName evidence="8">Putative membrane protein YccC</fullName>
    </submittedName>
</protein>
<comment type="subcellular location">
    <subcellularLocation>
        <location evidence="1">Cell membrane</location>
        <topology evidence="1">Multi-pass membrane protein</topology>
    </subcellularLocation>
</comment>
<evidence type="ECO:0000256" key="2">
    <source>
        <dbReference type="ARBA" id="ARBA00022448"/>
    </source>
</evidence>
<evidence type="ECO:0000256" key="3">
    <source>
        <dbReference type="ARBA" id="ARBA00022475"/>
    </source>
</evidence>
<dbReference type="PANTHER" id="PTHR30509">
    <property type="entry name" value="P-HYDROXYBENZOIC ACID EFFLUX PUMP SUBUNIT-RELATED"/>
    <property type="match status" value="1"/>
</dbReference>
<feature type="transmembrane region" description="Helical" evidence="7">
    <location>
        <begin position="460"/>
        <end position="478"/>
    </location>
</feature>
<feature type="transmembrane region" description="Helical" evidence="7">
    <location>
        <begin position="386"/>
        <end position="403"/>
    </location>
</feature>
<feature type="transmembrane region" description="Helical" evidence="7">
    <location>
        <begin position="132"/>
        <end position="157"/>
    </location>
</feature>
<feature type="transmembrane region" description="Helical" evidence="7">
    <location>
        <begin position="359"/>
        <end position="380"/>
    </location>
</feature>
<keyword evidence="3" id="KW-1003">Cell membrane</keyword>
<evidence type="ECO:0000256" key="4">
    <source>
        <dbReference type="ARBA" id="ARBA00022692"/>
    </source>
</evidence>
<dbReference type="EMBL" id="SNWD01000014">
    <property type="protein sequence ID" value="TDN79028.1"/>
    <property type="molecule type" value="Genomic_DNA"/>
</dbReference>
<dbReference type="PANTHER" id="PTHR30509:SF9">
    <property type="entry name" value="MULTIDRUG RESISTANCE PROTEIN MDTO"/>
    <property type="match status" value="1"/>
</dbReference>
<evidence type="ECO:0000256" key="5">
    <source>
        <dbReference type="ARBA" id="ARBA00022989"/>
    </source>
</evidence>
<dbReference type="OrthoDB" id="9807111at2"/>
<evidence type="ECO:0000256" key="7">
    <source>
        <dbReference type="SAM" id="Phobius"/>
    </source>
</evidence>
<evidence type="ECO:0000313" key="8">
    <source>
        <dbReference type="EMBL" id="TDN79028.1"/>
    </source>
</evidence>
<proteinExistence type="predicted"/>
<evidence type="ECO:0000313" key="9">
    <source>
        <dbReference type="Proteomes" id="UP000295493"/>
    </source>
</evidence>
<evidence type="ECO:0000256" key="1">
    <source>
        <dbReference type="ARBA" id="ARBA00004651"/>
    </source>
</evidence>
<organism evidence="8 9">
    <name type="scientific">Stakelama pacifica</name>
    <dbReference type="NCBI Taxonomy" id="517720"/>
    <lineage>
        <taxon>Bacteria</taxon>
        <taxon>Pseudomonadati</taxon>
        <taxon>Pseudomonadota</taxon>
        <taxon>Alphaproteobacteria</taxon>
        <taxon>Sphingomonadales</taxon>
        <taxon>Sphingomonadaceae</taxon>
        <taxon>Stakelama</taxon>
    </lineage>
</organism>
<feature type="transmembrane region" description="Helical" evidence="7">
    <location>
        <begin position="490"/>
        <end position="510"/>
    </location>
</feature>
<dbReference type="GO" id="GO:0005886">
    <property type="term" value="C:plasma membrane"/>
    <property type="evidence" value="ECO:0007669"/>
    <property type="project" value="UniProtKB-SubCell"/>
</dbReference>
<dbReference type="Proteomes" id="UP000295493">
    <property type="component" value="Unassembled WGS sequence"/>
</dbReference>
<feature type="transmembrane region" description="Helical" evidence="7">
    <location>
        <begin position="84"/>
        <end position="102"/>
    </location>
</feature>
<keyword evidence="2" id="KW-0813">Transport</keyword>
<dbReference type="AlphaFoldDB" id="A0A4V6PR59"/>
<feature type="transmembrane region" description="Helical" evidence="7">
    <location>
        <begin position="57"/>
        <end position="78"/>
    </location>
</feature>
<keyword evidence="9" id="KW-1185">Reference proteome</keyword>
<feature type="transmembrane region" description="Helical" evidence="7">
    <location>
        <begin position="12"/>
        <end position="36"/>
    </location>
</feature>
<reference evidence="8 9" key="1">
    <citation type="submission" date="2019-03" db="EMBL/GenBank/DDBJ databases">
        <title>Genomic Encyclopedia of Type Strains, Phase IV (KMG-IV): sequencing the most valuable type-strain genomes for metagenomic binning, comparative biology and taxonomic classification.</title>
        <authorList>
            <person name="Goeker M."/>
        </authorList>
    </citation>
    <scope>NUCLEOTIDE SEQUENCE [LARGE SCALE GENOMIC DNA]</scope>
    <source>
        <strain evidence="8 9">DSM 25059</strain>
    </source>
</reference>
<feature type="transmembrane region" description="Helical" evidence="7">
    <location>
        <begin position="435"/>
        <end position="453"/>
    </location>
</feature>
<accession>A0A4V6PR59</accession>
<keyword evidence="5 7" id="KW-1133">Transmembrane helix</keyword>
<name>A0A4V6PR59_9SPHN</name>
<keyword evidence="6 7" id="KW-0472">Membrane</keyword>
<feature type="transmembrane region" description="Helical" evidence="7">
    <location>
        <begin position="410"/>
        <end position="429"/>
    </location>
</feature>
<gene>
    <name evidence="8" type="ORF">EV664_11464</name>
</gene>
<dbReference type="GO" id="GO:0022857">
    <property type="term" value="F:transmembrane transporter activity"/>
    <property type="evidence" value="ECO:0007669"/>
    <property type="project" value="InterPro"/>
</dbReference>